<evidence type="ECO:0000256" key="6">
    <source>
        <dbReference type="ARBA" id="ARBA00022670"/>
    </source>
</evidence>
<keyword evidence="17" id="KW-1133">Transmembrane helix</keyword>
<evidence type="ECO:0000256" key="8">
    <source>
        <dbReference type="ARBA" id="ARBA00022679"/>
    </source>
</evidence>
<sequence length="703" mass="79290">MRRADLQNKKRKRQKLRSVIWYSIVALSALCTVLLALRIYAQILGPPSLAVSQATVFLDRNGHSIGDRFAEQRRYWVKLEEMSPFISDAILAVEDQEFYEHNGFDYTRIASALLKDVKAMRKVEGASTITQQYARNLYLTHDKTWTRKAKEALYAYRMETFYEKEELLEGYLNTVYFGHGMYGVEAASRFYFGKPSKDLTLAESALLISIPKGPSIYSPLINEENAYERQNIVLSLMESQDMVTSEAVRRARDEQIVLKNEEWKATKTVAPYFLDEAWSEAERILAKKGRAIAEGGWTIETTLNTQHQKVAEEVVADWMPNDKLEVGFVSMEPETGYVTALIGGRSYTESPFNRVTQAKRQPGSTIKPLLYAAALEEGFSPLTFLESERTIFTYDDGRSQYEPKNVNGEFANHPISLAQALAISDNIYAVKTLEKVGYKPFESILERLGVKTTVQETPSMALGTSEVLLKDLTGAFNKIANGGFNQEFRTVLSIRDSHGEVVFEVDPKERDEEDRVMSAQDSFILTHLMTGMFDPVFNDYAPATGLSIRGKQTRPYAAKSGTTISDQVLVGYTPTLTTGVWNGYDAGKQLQLAEDKQATKNIWIDFMERVHQGVPAEPFLPPKGVTGVIVDIETGGLAVSACTKQRLIYVKKEDIPKRLCTDPKLQKQLLEDVKSNEDADKVIEMEGDDPWSLFPFSFFRNDD</sequence>
<dbReference type="NCBIfam" id="TIGR02074">
    <property type="entry name" value="PBP_1a_fam"/>
    <property type="match status" value="1"/>
</dbReference>
<dbReference type="InterPro" id="IPR012338">
    <property type="entry name" value="Beta-lactam/transpept-like"/>
</dbReference>
<evidence type="ECO:0000256" key="7">
    <source>
        <dbReference type="ARBA" id="ARBA00022676"/>
    </source>
</evidence>
<reference evidence="20" key="1">
    <citation type="submission" date="2022-05" db="EMBL/GenBank/DDBJ databases">
        <authorList>
            <person name="Colautti A."/>
            <person name="Iacumin L."/>
        </authorList>
    </citation>
    <scope>NUCLEOTIDE SEQUENCE</scope>
    <source>
        <strain evidence="20">SK 55</strain>
    </source>
</reference>
<dbReference type="InterPro" id="IPR001460">
    <property type="entry name" value="PCN-bd_Tpept"/>
</dbReference>
<evidence type="ECO:0000256" key="1">
    <source>
        <dbReference type="ARBA" id="ARBA00004236"/>
    </source>
</evidence>
<evidence type="ECO:0000256" key="15">
    <source>
        <dbReference type="ARBA" id="ARBA00034000"/>
    </source>
</evidence>
<dbReference type="InterPro" id="IPR001264">
    <property type="entry name" value="Glyco_trans_51"/>
</dbReference>
<dbReference type="SUPFAM" id="SSF53955">
    <property type="entry name" value="Lysozyme-like"/>
    <property type="match status" value="1"/>
</dbReference>
<dbReference type="Gene3D" id="1.10.3810.10">
    <property type="entry name" value="Biosynthetic peptidoglycan transglycosylase-like"/>
    <property type="match status" value="1"/>
</dbReference>
<feature type="transmembrane region" description="Helical" evidence="17">
    <location>
        <begin position="20"/>
        <end position="41"/>
    </location>
</feature>
<proteinExistence type="inferred from homology"/>
<dbReference type="RefSeq" id="WP_269927182.1">
    <property type="nucleotide sequence ID" value="NZ_JAMKBJ010000012.1"/>
</dbReference>
<dbReference type="PANTHER" id="PTHR32282:SF11">
    <property type="entry name" value="PENICILLIN-BINDING PROTEIN 1B"/>
    <property type="match status" value="1"/>
</dbReference>
<evidence type="ECO:0000256" key="17">
    <source>
        <dbReference type="SAM" id="Phobius"/>
    </source>
</evidence>
<comment type="subcellular location">
    <subcellularLocation>
        <location evidence="1">Cell membrane</location>
    </subcellularLocation>
</comment>
<comment type="catalytic activity">
    <reaction evidence="15">
        <text>Preferential cleavage: (Ac)2-L-Lys-D-Ala-|-D-Ala. Also transpeptidation of peptidyl-alanyl moieties that are N-acyl substituents of D-alanine.</text>
        <dbReference type="EC" id="3.4.16.4"/>
    </reaction>
</comment>
<dbReference type="Pfam" id="PF00912">
    <property type="entry name" value="Transgly"/>
    <property type="match status" value="1"/>
</dbReference>
<dbReference type="GO" id="GO:0009252">
    <property type="term" value="P:peptidoglycan biosynthetic process"/>
    <property type="evidence" value="ECO:0007669"/>
    <property type="project" value="UniProtKB-KW"/>
</dbReference>
<keyword evidence="11" id="KW-0573">Peptidoglycan synthesis</keyword>
<dbReference type="InterPro" id="IPR050396">
    <property type="entry name" value="Glycosyltr_51/Transpeptidase"/>
</dbReference>
<comment type="similarity">
    <text evidence="3">In the N-terminal section; belongs to the glycosyltransferase 51 family.</text>
</comment>
<evidence type="ECO:0000313" key="20">
    <source>
        <dbReference type="EMBL" id="MCZ8538113.1"/>
    </source>
</evidence>
<keyword evidence="13" id="KW-0511">Multifunctional enzyme</keyword>
<dbReference type="GO" id="GO:0071555">
    <property type="term" value="P:cell wall organization"/>
    <property type="evidence" value="ECO:0007669"/>
    <property type="project" value="UniProtKB-KW"/>
</dbReference>
<dbReference type="Proteomes" id="UP001152173">
    <property type="component" value="Unassembled WGS sequence"/>
</dbReference>
<keyword evidence="6" id="KW-0645">Protease</keyword>
<evidence type="ECO:0000256" key="13">
    <source>
        <dbReference type="ARBA" id="ARBA00023268"/>
    </source>
</evidence>
<evidence type="ECO:0000256" key="5">
    <source>
        <dbReference type="ARBA" id="ARBA00022645"/>
    </source>
</evidence>
<dbReference type="GO" id="GO:0008360">
    <property type="term" value="P:regulation of cell shape"/>
    <property type="evidence" value="ECO:0007669"/>
    <property type="project" value="UniProtKB-KW"/>
</dbReference>
<organism evidence="20 21">
    <name type="scientific">Paenisporosarcina quisquiliarum</name>
    <dbReference type="NCBI Taxonomy" id="365346"/>
    <lineage>
        <taxon>Bacteria</taxon>
        <taxon>Bacillati</taxon>
        <taxon>Bacillota</taxon>
        <taxon>Bacilli</taxon>
        <taxon>Bacillales</taxon>
        <taxon>Caryophanaceae</taxon>
        <taxon>Paenisporosarcina</taxon>
    </lineage>
</organism>
<keyword evidence="10" id="KW-0133">Cell shape</keyword>
<keyword evidence="21" id="KW-1185">Reference proteome</keyword>
<comment type="caution">
    <text evidence="20">The sequence shown here is derived from an EMBL/GenBank/DDBJ whole genome shotgun (WGS) entry which is preliminary data.</text>
</comment>
<feature type="domain" description="Glycosyl transferase family 51" evidence="19">
    <location>
        <begin position="69"/>
        <end position="237"/>
    </location>
</feature>
<dbReference type="GO" id="GO:0009002">
    <property type="term" value="F:serine-type D-Ala-D-Ala carboxypeptidase activity"/>
    <property type="evidence" value="ECO:0007669"/>
    <property type="project" value="UniProtKB-EC"/>
</dbReference>
<evidence type="ECO:0000259" key="18">
    <source>
        <dbReference type="Pfam" id="PF00905"/>
    </source>
</evidence>
<dbReference type="Pfam" id="PF00905">
    <property type="entry name" value="Transpeptidase"/>
    <property type="match status" value="1"/>
</dbReference>
<evidence type="ECO:0000256" key="14">
    <source>
        <dbReference type="ARBA" id="ARBA00023316"/>
    </source>
</evidence>
<dbReference type="InterPro" id="IPR036950">
    <property type="entry name" value="PBP_transglycosylase"/>
</dbReference>
<dbReference type="AlphaFoldDB" id="A0A9X3RF59"/>
<evidence type="ECO:0000256" key="16">
    <source>
        <dbReference type="ARBA" id="ARBA00049902"/>
    </source>
</evidence>
<keyword evidence="5" id="KW-0121">Carboxypeptidase</keyword>
<keyword evidence="12 17" id="KW-0472">Membrane</keyword>
<name>A0A9X3RF59_9BACL</name>
<dbReference type="PANTHER" id="PTHR32282">
    <property type="entry name" value="BINDING PROTEIN TRANSPEPTIDASE, PUTATIVE-RELATED"/>
    <property type="match status" value="1"/>
</dbReference>
<dbReference type="EMBL" id="JAMKBJ010000012">
    <property type="protein sequence ID" value="MCZ8538113.1"/>
    <property type="molecule type" value="Genomic_DNA"/>
</dbReference>
<evidence type="ECO:0000256" key="9">
    <source>
        <dbReference type="ARBA" id="ARBA00022801"/>
    </source>
</evidence>
<dbReference type="InterPro" id="IPR023346">
    <property type="entry name" value="Lysozyme-like_dom_sf"/>
</dbReference>
<dbReference type="GO" id="GO:0008955">
    <property type="term" value="F:peptidoglycan glycosyltransferase activity"/>
    <property type="evidence" value="ECO:0007669"/>
    <property type="project" value="UniProtKB-EC"/>
</dbReference>
<dbReference type="GO" id="GO:0008658">
    <property type="term" value="F:penicillin binding"/>
    <property type="evidence" value="ECO:0007669"/>
    <property type="project" value="InterPro"/>
</dbReference>
<evidence type="ECO:0000256" key="11">
    <source>
        <dbReference type="ARBA" id="ARBA00022984"/>
    </source>
</evidence>
<keyword evidence="14" id="KW-0961">Cell wall biogenesis/degradation</keyword>
<comment type="catalytic activity">
    <reaction evidence="16">
        <text>[GlcNAc-(1-&gt;4)-Mur2Ac(oyl-L-Ala-gamma-D-Glu-L-Lys-D-Ala-D-Ala)](n)-di-trans,octa-cis-undecaprenyl diphosphate + beta-D-GlcNAc-(1-&gt;4)-Mur2Ac(oyl-L-Ala-gamma-D-Glu-L-Lys-D-Ala-D-Ala)-di-trans,octa-cis-undecaprenyl diphosphate = [GlcNAc-(1-&gt;4)-Mur2Ac(oyl-L-Ala-gamma-D-Glu-L-Lys-D-Ala-D-Ala)](n+1)-di-trans,octa-cis-undecaprenyl diphosphate + di-trans,octa-cis-undecaprenyl diphosphate + H(+)</text>
        <dbReference type="Rhea" id="RHEA:23708"/>
        <dbReference type="Rhea" id="RHEA-COMP:9602"/>
        <dbReference type="Rhea" id="RHEA-COMP:9603"/>
        <dbReference type="ChEBI" id="CHEBI:15378"/>
        <dbReference type="ChEBI" id="CHEBI:58405"/>
        <dbReference type="ChEBI" id="CHEBI:60033"/>
        <dbReference type="ChEBI" id="CHEBI:78435"/>
        <dbReference type="EC" id="2.4.99.28"/>
    </reaction>
</comment>
<keyword evidence="7" id="KW-0328">Glycosyltransferase</keyword>
<evidence type="ECO:0000256" key="4">
    <source>
        <dbReference type="ARBA" id="ARBA00022475"/>
    </source>
</evidence>
<keyword evidence="17" id="KW-0812">Transmembrane</keyword>
<protein>
    <submittedName>
        <fullName evidence="20">PBP1A family penicillin-binding protein</fullName>
    </submittedName>
</protein>
<dbReference type="GO" id="GO:0005886">
    <property type="term" value="C:plasma membrane"/>
    <property type="evidence" value="ECO:0007669"/>
    <property type="project" value="UniProtKB-SubCell"/>
</dbReference>
<gene>
    <name evidence="20" type="ORF">M9R32_13030</name>
</gene>
<evidence type="ECO:0000256" key="12">
    <source>
        <dbReference type="ARBA" id="ARBA00023136"/>
    </source>
</evidence>
<evidence type="ECO:0000313" key="21">
    <source>
        <dbReference type="Proteomes" id="UP001152173"/>
    </source>
</evidence>
<evidence type="ECO:0000256" key="10">
    <source>
        <dbReference type="ARBA" id="ARBA00022960"/>
    </source>
</evidence>
<dbReference type="GO" id="GO:0030288">
    <property type="term" value="C:outer membrane-bounded periplasmic space"/>
    <property type="evidence" value="ECO:0007669"/>
    <property type="project" value="TreeGrafter"/>
</dbReference>
<dbReference type="Gene3D" id="3.40.710.10">
    <property type="entry name" value="DD-peptidase/beta-lactamase superfamily"/>
    <property type="match status" value="1"/>
</dbReference>
<keyword evidence="8" id="KW-0808">Transferase</keyword>
<keyword evidence="4" id="KW-1003">Cell membrane</keyword>
<dbReference type="GO" id="GO:0006508">
    <property type="term" value="P:proteolysis"/>
    <property type="evidence" value="ECO:0007669"/>
    <property type="project" value="UniProtKB-KW"/>
</dbReference>
<evidence type="ECO:0000259" key="19">
    <source>
        <dbReference type="Pfam" id="PF00912"/>
    </source>
</evidence>
<accession>A0A9X3RF59</accession>
<keyword evidence="9" id="KW-0378">Hydrolase</keyword>
<dbReference type="SUPFAM" id="SSF56601">
    <property type="entry name" value="beta-lactamase/transpeptidase-like"/>
    <property type="match status" value="1"/>
</dbReference>
<feature type="domain" description="Penicillin-binding protein transpeptidase" evidence="18">
    <location>
        <begin position="327"/>
        <end position="567"/>
    </location>
</feature>
<dbReference type="FunFam" id="1.10.3810.10:FF:000001">
    <property type="entry name" value="Penicillin-binding protein 1A"/>
    <property type="match status" value="1"/>
</dbReference>
<evidence type="ECO:0000256" key="2">
    <source>
        <dbReference type="ARBA" id="ARBA00007090"/>
    </source>
</evidence>
<evidence type="ECO:0000256" key="3">
    <source>
        <dbReference type="ARBA" id="ARBA00007739"/>
    </source>
</evidence>
<comment type="similarity">
    <text evidence="2">In the C-terminal section; belongs to the transpeptidase family.</text>
</comment>